<evidence type="ECO:0000313" key="1">
    <source>
        <dbReference type="EMBL" id="KAH7990347.1"/>
    </source>
</evidence>
<name>A0ACB8ECZ4_9SAUR</name>
<gene>
    <name evidence="1" type="ORF">K3G42_005696</name>
</gene>
<proteinExistence type="predicted"/>
<accession>A0ACB8ECZ4</accession>
<evidence type="ECO:0000313" key="2">
    <source>
        <dbReference type="Proteomes" id="UP000827872"/>
    </source>
</evidence>
<dbReference type="EMBL" id="CM037629">
    <property type="protein sequence ID" value="KAH7990347.1"/>
    <property type="molecule type" value="Genomic_DNA"/>
</dbReference>
<keyword evidence="2" id="KW-1185">Reference proteome</keyword>
<organism evidence="1 2">
    <name type="scientific">Sphaerodactylus townsendi</name>
    <dbReference type="NCBI Taxonomy" id="933632"/>
    <lineage>
        <taxon>Eukaryota</taxon>
        <taxon>Metazoa</taxon>
        <taxon>Chordata</taxon>
        <taxon>Craniata</taxon>
        <taxon>Vertebrata</taxon>
        <taxon>Euteleostomi</taxon>
        <taxon>Lepidosauria</taxon>
        <taxon>Squamata</taxon>
        <taxon>Bifurcata</taxon>
        <taxon>Gekkota</taxon>
        <taxon>Sphaerodactylidae</taxon>
        <taxon>Sphaerodactylus</taxon>
    </lineage>
</organism>
<protein>
    <submittedName>
        <fullName evidence="1">Uncharacterized protein</fullName>
    </submittedName>
</protein>
<reference evidence="1" key="1">
    <citation type="submission" date="2021-08" db="EMBL/GenBank/DDBJ databases">
        <title>The first chromosome-level gecko genome reveals the dynamic sex chromosomes of Neotropical dwarf geckos (Sphaerodactylidae: Sphaerodactylus).</title>
        <authorList>
            <person name="Pinto B.J."/>
            <person name="Keating S.E."/>
            <person name="Gamble T."/>
        </authorList>
    </citation>
    <scope>NUCLEOTIDE SEQUENCE</scope>
    <source>
        <strain evidence="1">TG3544</strain>
    </source>
</reference>
<comment type="caution">
    <text evidence="1">The sequence shown here is derived from an EMBL/GenBank/DDBJ whole genome shotgun (WGS) entry which is preliminary data.</text>
</comment>
<sequence length="91" mass="9735">MNDAAGASELREEPLMQWRCPRVANNKLVASSGNFYDDIKSKVRESGYQGLQLRISDAIGSHSSGGEAFSVVASAVPVAPELPRGGAMIQW</sequence>
<dbReference type="Proteomes" id="UP000827872">
    <property type="component" value="Linkage Group LG16"/>
</dbReference>